<dbReference type="AlphaFoldDB" id="F0J5V0"/>
<dbReference type="EMBL" id="AP012035">
    <property type="protein sequence ID" value="BAJ82494.1"/>
    <property type="molecule type" value="Genomic_DNA"/>
</dbReference>
<evidence type="ECO:0000313" key="2">
    <source>
        <dbReference type="Proteomes" id="UP000007100"/>
    </source>
</evidence>
<dbReference type="KEGG" id="amv:ACMV_31470"/>
<keyword evidence="2" id="KW-1185">Reference proteome</keyword>
<gene>
    <name evidence="1" type="ordered locus">ACMV_31470</name>
</gene>
<reference evidence="1 2" key="1">
    <citation type="submission" date="2010-12" db="EMBL/GenBank/DDBJ databases">
        <title>Whole genome sequence of Acidiphilium multivorum AIU301.</title>
        <authorList>
            <person name="Narita-Yamada S."/>
            <person name="Nakamura S."/>
            <person name="Ito N."/>
            <person name="Takarada H."/>
            <person name="Katano Y."/>
            <person name="Nakazawa H."/>
            <person name="Hosoyama A."/>
            <person name="Yamada R."/>
            <person name="Fujita N."/>
        </authorList>
    </citation>
    <scope>NUCLEOTIDE SEQUENCE [LARGE SCALE GENOMIC DNA]</scope>
    <source>
        <strain evidence="2">DSM 11245 / JCM 8867 / AIU301</strain>
    </source>
</reference>
<proteinExistence type="predicted"/>
<dbReference type="Proteomes" id="UP000007100">
    <property type="component" value="Chromosome"/>
</dbReference>
<dbReference type="HOGENOM" id="CLU_448087_0_0_5"/>
<name>F0J5V0_ACIMA</name>
<organism evidence="1 2">
    <name type="scientific">Acidiphilium multivorum (strain DSM 11245 / JCM 8867 / NBRC 100883 / AIU 301)</name>
    <dbReference type="NCBI Taxonomy" id="926570"/>
    <lineage>
        <taxon>Bacteria</taxon>
        <taxon>Pseudomonadati</taxon>
        <taxon>Pseudomonadota</taxon>
        <taxon>Alphaproteobacteria</taxon>
        <taxon>Acetobacterales</taxon>
        <taxon>Acidocellaceae</taxon>
        <taxon>Acidiphilium</taxon>
    </lineage>
</organism>
<accession>F0J5V0</accession>
<protein>
    <submittedName>
        <fullName evidence="1">Uncharacterized protein</fullName>
    </submittedName>
</protein>
<evidence type="ECO:0000313" key="1">
    <source>
        <dbReference type="EMBL" id="BAJ82494.1"/>
    </source>
</evidence>
<sequence length="609" mass="65622">MSLFGSASSGAGFTYIGYGEDPQGFIWFLNWWPFAWAHHLSLFHTRYVAAPAGMNLAWRTSIPALGFIAAPFTAMFGALSTYNWLMRLAPGLAGMGMFWAARELTGRTIPALVAGLIFGFSSYEMGQSLGHLNLNFTIAVPLLLWASLRSLRLRWPSAGLALAIGVLLAFQLCVSQEIAASAVLMAALSLGLIYRQQPEARAALRRLAPGLLGGLLVGGALASPLLIEMLFGGGGGSTSIAAPSASSTDLLNFIIPTPVTLPFGHMARGIAGTFRSNFSEEAGYLGLPLILLLAGIYLTTDDPEIRLPLTMALGAAVLSLGPVIHVAGHGVFPAPWQLVSWMPIVHDMLPQRFMIYADLMVALAVAAWLAKPVAGPIAPLRYALVAGALAFCIPNPAVVGHWSDVKLPRIFTASADHAALRGRTVLILPFQGNHIGEQYAAGMRFRMAAEGYLGGGIARPFSEWPLIMPLYNGEYGKIPRREFGVFLARYDVADILVETSQIRNPGAILSLVNGAGWHLDARVGSVEIFGPPAQPPSPSAVARETAAYLHARALATLARRERLNVCAIRRFERRWHVKLGPVWWLYRRSFTLPLKIGTISCNPAKAARM</sequence>